<evidence type="ECO:0000313" key="8">
    <source>
        <dbReference type="EMBL" id="ABO49079.1"/>
    </source>
</evidence>
<dbReference type="eggNOG" id="COG1583">
    <property type="taxonomic scope" value="Bacteria"/>
</dbReference>
<comment type="similarity">
    <text evidence="1 4">Belongs to the CRISPR-associated protein Cas6/Cse3/CasE family.</text>
</comment>
<evidence type="ECO:0000256" key="6">
    <source>
        <dbReference type="PIRSR" id="PIRSR005054-50"/>
    </source>
</evidence>
<dbReference type="KEGG" id="drm:Dred_0535"/>
<dbReference type="GO" id="GO:0051607">
    <property type="term" value="P:defense response to virus"/>
    <property type="evidence" value="ECO:0007669"/>
    <property type="project" value="UniProtKB-KW"/>
</dbReference>
<evidence type="ECO:0000256" key="1">
    <source>
        <dbReference type="ARBA" id="ARBA00005937"/>
    </source>
</evidence>
<dbReference type="PANTHER" id="PTHR36984:SF1">
    <property type="entry name" value="CRISPR-ASSOCIATED ENDORIBONUCLEASE CAS6 1"/>
    <property type="match status" value="1"/>
</dbReference>
<dbReference type="STRING" id="349161.Dred_0535"/>
<accession>A4J1X6</accession>
<keyword evidence="9" id="KW-1185">Reference proteome</keyword>
<organism evidence="8 9">
    <name type="scientific">Desulforamulus reducens (strain ATCC BAA-1160 / DSM 100696 / MI-1)</name>
    <name type="common">Desulfotomaculum reducens</name>
    <dbReference type="NCBI Taxonomy" id="349161"/>
    <lineage>
        <taxon>Bacteria</taxon>
        <taxon>Bacillati</taxon>
        <taxon>Bacillota</taxon>
        <taxon>Clostridia</taxon>
        <taxon>Eubacteriales</taxon>
        <taxon>Peptococcaceae</taxon>
        <taxon>Desulforamulus</taxon>
    </lineage>
</organism>
<evidence type="ECO:0000256" key="4">
    <source>
        <dbReference type="PIRNR" id="PIRNR005054"/>
    </source>
</evidence>
<feature type="site" description="Transition state stabilizer" evidence="5">
    <location>
        <position position="53"/>
    </location>
</feature>
<dbReference type="PANTHER" id="PTHR36984">
    <property type="entry name" value="CRISPR-ASSOCIATED ENDORIBONUCLEASE CAS6 1"/>
    <property type="match status" value="1"/>
</dbReference>
<dbReference type="Gene3D" id="3.30.70.1890">
    <property type="match status" value="1"/>
</dbReference>
<dbReference type="InterPro" id="IPR010156">
    <property type="entry name" value="CRISPR-assoc_prot_Cas6"/>
</dbReference>
<comment type="function">
    <text evidence="4">CRISPR (clustered regularly interspaced short palindromic repeat), is an adaptive immune system that provides protection against mobile genetic elements (viruses, transposable elements and conjugative plasmids). CRISPR clusters contain sequences complementary to antecedent mobile elements and target invading nucleic acids. CRISPR clusters are transcribed and processed into CRISPR RNA (crRNA).</text>
</comment>
<dbReference type="NCBIfam" id="TIGR01877">
    <property type="entry name" value="cas_cas6"/>
    <property type="match status" value="1"/>
</dbReference>
<evidence type="ECO:0000256" key="3">
    <source>
        <dbReference type="ARBA" id="ARBA00023118"/>
    </source>
</evidence>
<reference evidence="8 9" key="1">
    <citation type="submission" date="2007-03" db="EMBL/GenBank/DDBJ databases">
        <title>Complete sequence of Desulfotomaculum reducens MI-1.</title>
        <authorList>
            <consortium name="US DOE Joint Genome Institute"/>
            <person name="Copeland A."/>
            <person name="Lucas S."/>
            <person name="Lapidus A."/>
            <person name="Barry K."/>
            <person name="Detter J.C."/>
            <person name="Glavina del Rio T."/>
            <person name="Hammon N."/>
            <person name="Israni S."/>
            <person name="Dalin E."/>
            <person name="Tice H."/>
            <person name="Pitluck S."/>
            <person name="Sims D."/>
            <person name="Brettin T."/>
            <person name="Bruce D."/>
            <person name="Han C."/>
            <person name="Tapia R."/>
            <person name="Schmutz J."/>
            <person name="Larimer F."/>
            <person name="Land M."/>
            <person name="Hauser L."/>
            <person name="Kyrpides N."/>
            <person name="Kim E."/>
            <person name="Tebo B.M."/>
            <person name="Richardson P."/>
        </authorList>
    </citation>
    <scope>NUCLEOTIDE SEQUENCE [LARGE SCALE GENOMIC DNA]</scope>
    <source>
        <strain evidence="8 9">MI-1</strain>
    </source>
</reference>
<name>A4J1X6_DESRM</name>
<feature type="domain" description="CRISPR associated protein Cas6 C-terminal" evidence="7">
    <location>
        <begin position="126"/>
        <end position="248"/>
    </location>
</feature>
<evidence type="ECO:0000256" key="5">
    <source>
        <dbReference type="PIRSR" id="PIRSR005054-1"/>
    </source>
</evidence>
<gene>
    <name evidence="8" type="ordered locus">Dred_0535</name>
</gene>
<dbReference type="Pfam" id="PF01881">
    <property type="entry name" value="Cas_Cas6_C"/>
    <property type="match status" value="1"/>
</dbReference>
<evidence type="ECO:0000256" key="2">
    <source>
        <dbReference type="ARBA" id="ARBA00022884"/>
    </source>
</evidence>
<dbReference type="PIRSF" id="PIRSF005054">
    <property type="entry name" value="PF1131"/>
    <property type="match status" value="1"/>
</dbReference>
<proteinExistence type="inferred from homology"/>
<dbReference type="InterPro" id="IPR049435">
    <property type="entry name" value="Cas_Cas6_C"/>
</dbReference>
<dbReference type="EMBL" id="CP000612">
    <property type="protein sequence ID" value="ABO49079.1"/>
    <property type="molecule type" value="Genomic_DNA"/>
</dbReference>
<keyword evidence="2" id="KW-0694">RNA-binding</keyword>
<feature type="active site" description="Proton donor" evidence="6">
    <location>
        <position position="41"/>
    </location>
</feature>
<dbReference type="CDD" id="cd21140">
    <property type="entry name" value="Cas6_I-like"/>
    <property type="match status" value="1"/>
</dbReference>
<dbReference type="Proteomes" id="UP000001556">
    <property type="component" value="Chromosome"/>
</dbReference>
<evidence type="ECO:0000259" key="7">
    <source>
        <dbReference type="Pfam" id="PF01881"/>
    </source>
</evidence>
<protein>
    <recommendedName>
        <fullName evidence="4">CRISPR-associated endoribonuclease</fullName>
    </recommendedName>
</protein>
<dbReference type="GO" id="GO:0003723">
    <property type="term" value="F:RNA binding"/>
    <property type="evidence" value="ECO:0007669"/>
    <property type="project" value="UniProtKB-KW"/>
</dbReference>
<keyword evidence="3" id="KW-0051">Antiviral defense</keyword>
<dbReference type="InterPro" id="IPR045747">
    <property type="entry name" value="CRISPR-assoc_prot_Cas6_N_sf"/>
</dbReference>
<dbReference type="HOGENOM" id="CLU_089858_2_0_9"/>
<dbReference type="Pfam" id="PF21350">
    <property type="entry name" value="Cas6_I-A"/>
    <property type="match status" value="1"/>
</dbReference>
<evidence type="ECO:0000313" key="9">
    <source>
        <dbReference type="Proteomes" id="UP000001556"/>
    </source>
</evidence>
<dbReference type="OrthoDB" id="9797488at2"/>
<dbReference type="Gene3D" id="3.30.70.1900">
    <property type="match status" value="1"/>
</dbReference>
<sequence>MRLQLLLDSENPVLLATNYQQQIQGLIYNLLTDPLMQAFLHDHGFDYNQRRFKLFTFSRLMGKSYFNQQDKTLRITPPVLLYISSPWTEFLENLANSLLARGFIQIGKNQLQVKEIKLAVTPPFNQDQSYPVKMLSPVTMYSTLETREGSKKTYYYSPTEREFTRLIAQNLVKKASAFYGEDWSKLFFCIEVANSFRASQQKIIIYKGTVIKGWLGNYHISGHPKMLKLAYESGIGSKNSQGFGLFELCNNG</sequence>
<dbReference type="AlphaFoldDB" id="A4J1X6"/>
<feature type="active site" description="Proton acceptor" evidence="6">
    <location>
        <position position="28"/>
    </location>
</feature>
<dbReference type="GO" id="GO:0016788">
    <property type="term" value="F:hydrolase activity, acting on ester bonds"/>
    <property type="evidence" value="ECO:0007669"/>
    <property type="project" value="InterPro"/>
</dbReference>
<dbReference type="RefSeq" id="WP_011876916.1">
    <property type="nucleotide sequence ID" value="NC_009253.1"/>
</dbReference>